<evidence type="ECO:0000313" key="8">
    <source>
        <dbReference type="Proteomes" id="UP000028960"/>
    </source>
</evidence>
<comment type="catalytic activity">
    <reaction evidence="6">
        <text>D-ribose 5-phosphate + ATP = 5-phospho-alpha-D-ribose 1-diphosphate + AMP + H(+)</text>
        <dbReference type="Rhea" id="RHEA:15609"/>
        <dbReference type="ChEBI" id="CHEBI:15378"/>
        <dbReference type="ChEBI" id="CHEBI:30616"/>
        <dbReference type="ChEBI" id="CHEBI:58017"/>
        <dbReference type="ChEBI" id="CHEBI:78346"/>
        <dbReference type="ChEBI" id="CHEBI:456215"/>
        <dbReference type="EC" id="2.7.6.1"/>
    </reaction>
</comment>
<dbReference type="InterPro" id="IPR000836">
    <property type="entry name" value="PRTase_dom"/>
</dbReference>
<keyword evidence="8" id="KW-1185">Reference proteome</keyword>
<accession>A0A076GB27</accession>
<reference evidence="7 8" key="1">
    <citation type="journal article" date="2014" name="Appl. Environ. Microbiol.">
        <title>Combined Use of Bacteriophage K and a Novel Bacteriophage To Reduce Staphylococcus aureus Biofilm Formation.</title>
        <authorList>
            <person name="Alves D.R."/>
            <person name="Gaudion A."/>
            <person name="Bean J.E."/>
            <person name="Perez Esteban P."/>
            <person name="Arnot T.C."/>
            <person name="Harper D.R."/>
            <person name="Kot W."/>
            <person name="Hansen L.H."/>
            <person name="Enright M.C."/>
            <person name="Jenkins A.T."/>
        </authorList>
    </citation>
    <scope>NUCLEOTIDE SEQUENCE [LARGE SCALE GENOMIC DNA]</scope>
</reference>
<evidence type="ECO:0000256" key="5">
    <source>
        <dbReference type="ARBA" id="ARBA00022840"/>
    </source>
</evidence>
<dbReference type="InterPro" id="IPR005946">
    <property type="entry name" value="Rib-P_diPkinase"/>
</dbReference>
<dbReference type="SUPFAM" id="SSF53271">
    <property type="entry name" value="PRTase-like"/>
    <property type="match status" value="1"/>
</dbReference>
<dbReference type="KEGG" id="vg:22276372"/>
<dbReference type="PANTHER" id="PTHR10210:SF32">
    <property type="entry name" value="RIBOSE-PHOSPHATE PYROPHOSPHOKINASE 2"/>
    <property type="match status" value="1"/>
</dbReference>
<evidence type="ECO:0000256" key="3">
    <source>
        <dbReference type="ARBA" id="ARBA00022741"/>
    </source>
</evidence>
<name>A0A076GB27_9CAUD</name>
<evidence type="ECO:0000256" key="4">
    <source>
        <dbReference type="ARBA" id="ARBA00022777"/>
    </source>
</evidence>
<dbReference type="CDD" id="cd06223">
    <property type="entry name" value="PRTases_typeI"/>
    <property type="match status" value="1"/>
</dbReference>
<dbReference type="Gene3D" id="3.40.50.2020">
    <property type="match status" value="2"/>
</dbReference>
<dbReference type="PANTHER" id="PTHR10210">
    <property type="entry name" value="RIBOSE-PHOSPHATE DIPHOSPHOKINASE FAMILY MEMBER"/>
    <property type="match status" value="1"/>
</dbReference>
<protein>
    <recommendedName>
        <fullName evidence="1">ribose-phosphate diphosphokinase</fullName>
        <ecNumber evidence="1">2.7.6.1</ecNumber>
    </recommendedName>
</protein>
<dbReference type="GO" id="GO:0004749">
    <property type="term" value="F:ribose phosphate diphosphokinase activity"/>
    <property type="evidence" value="ECO:0007669"/>
    <property type="project" value="UniProtKB-EC"/>
</dbReference>
<keyword evidence="5" id="KW-0067">ATP-binding</keyword>
<evidence type="ECO:0000256" key="6">
    <source>
        <dbReference type="ARBA" id="ARBA00049535"/>
    </source>
</evidence>
<dbReference type="Proteomes" id="UP000028960">
    <property type="component" value="Segment"/>
</dbReference>
<dbReference type="GO" id="GO:0006164">
    <property type="term" value="P:purine nucleotide biosynthetic process"/>
    <property type="evidence" value="ECO:0007669"/>
    <property type="project" value="TreeGrafter"/>
</dbReference>
<dbReference type="GO" id="GO:0006015">
    <property type="term" value="P:5-phosphoribose 1-diphosphate biosynthetic process"/>
    <property type="evidence" value="ECO:0007669"/>
    <property type="project" value="TreeGrafter"/>
</dbReference>
<organism evidence="7 8">
    <name type="scientific">Staphylococcus phage MCE-2014</name>
    <dbReference type="NCBI Taxonomy" id="1524910"/>
    <lineage>
        <taxon>Viruses</taxon>
        <taxon>Duplodnaviria</taxon>
        <taxon>Heunggongvirae</taxon>
        <taxon>Uroviricota</taxon>
        <taxon>Caudoviricetes</taxon>
        <taxon>Herelleviridae</taxon>
        <taxon>Twortvirinae</taxon>
        <taxon>Kayvirus</taxon>
        <taxon>Kayvirus MCE2014</taxon>
    </lineage>
</organism>
<dbReference type="InterPro" id="IPR029057">
    <property type="entry name" value="PRTase-like"/>
</dbReference>
<keyword evidence="4 7" id="KW-0418">Kinase</keyword>
<dbReference type="GO" id="GO:0016301">
    <property type="term" value="F:kinase activity"/>
    <property type="evidence" value="ECO:0007669"/>
    <property type="project" value="UniProtKB-KW"/>
</dbReference>
<sequence>MIKVFSEMDSEYKTIVPEKFPNGEINFKYDDLKYLVEGDLRFDVFFKWENDADLMHLYMFTKYLEQLGIKDRAEFLDIAYLPYSRMDRVEEGHSNMFSLKYIAEFINNLNYKSIWIAEPHSPVTEELLKNSFAVDVTINILNQYIGMTEEPVTIVLPDKGAYERYLFDVERVLIISNVENYSIVYGEKERDFATGKIKGIKIITDENTIYDNCIILDDLTSYGGTFVGCKKSLDKLGVNSVSLILTHAEKVFMEGKLFESGFKDIIVTDSMLSDSIWTKAIAKHRAQENGTELQINDIERYL</sequence>
<evidence type="ECO:0000313" key="7">
    <source>
        <dbReference type="EMBL" id="AII27024.1"/>
    </source>
</evidence>
<dbReference type="EMBL" id="KJ888149">
    <property type="protein sequence ID" value="AII27024.1"/>
    <property type="molecule type" value="Genomic_DNA"/>
</dbReference>
<keyword evidence="2" id="KW-0808">Transferase</keyword>
<keyword evidence="3" id="KW-0547">Nucleotide-binding</keyword>
<evidence type="ECO:0000256" key="1">
    <source>
        <dbReference type="ARBA" id="ARBA00013247"/>
    </source>
</evidence>
<dbReference type="GO" id="GO:0005524">
    <property type="term" value="F:ATP binding"/>
    <property type="evidence" value="ECO:0007669"/>
    <property type="project" value="UniProtKB-KW"/>
</dbReference>
<dbReference type="GO" id="GO:0000287">
    <property type="term" value="F:magnesium ion binding"/>
    <property type="evidence" value="ECO:0007669"/>
    <property type="project" value="InterPro"/>
</dbReference>
<proteinExistence type="predicted"/>
<dbReference type="RefSeq" id="YP_009098114.1">
    <property type="nucleotide sequence ID" value="NC_025416.1"/>
</dbReference>
<dbReference type="EC" id="2.7.6.1" evidence="1"/>
<dbReference type="GeneID" id="22276372"/>
<dbReference type="GO" id="GO:0002189">
    <property type="term" value="C:ribose phosphate diphosphokinase complex"/>
    <property type="evidence" value="ECO:0007669"/>
    <property type="project" value="TreeGrafter"/>
</dbReference>
<evidence type="ECO:0000256" key="2">
    <source>
        <dbReference type="ARBA" id="ARBA00022679"/>
    </source>
</evidence>